<evidence type="ECO:0000256" key="1">
    <source>
        <dbReference type="SAM" id="MobiDB-lite"/>
    </source>
</evidence>
<dbReference type="AlphaFoldDB" id="A0A8J2WIC7"/>
<evidence type="ECO:0000313" key="2">
    <source>
        <dbReference type="EMBL" id="CAH0369735.1"/>
    </source>
</evidence>
<dbReference type="Proteomes" id="UP000789595">
    <property type="component" value="Unassembled WGS sequence"/>
</dbReference>
<dbReference type="EMBL" id="CAKKNE010000002">
    <property type="protein sequence ID" value="CAH0369735.1"/>
    <property type="molecule type" value="Genomic_DNA"/>
</dbReference>
<evidence type="ECO:0000313" key="3">
    <source>
        <dbReference type="Proteomes" id="UP000789595"/>
    </source>
</evidence>
<keyword evidence="3" id="KW-1185">Reference proteome</keyword>
<feature type="region of interest" description="Disordered" evidence="1">
    <location>
        <begin position="94"/>
        <end position="117"/>
    </location>
</feature>
<feature type="compositionally biased region" description="Basic and acidic residues" evidence="1">
    <location>
        <begin position="13"/>
        <end position="22"/>
    </location>
</feature>
<feature type="non-terminal residue" evidence="2">
    <location>
        <position position="1"/>
    </location>
</feature>
<gene>
    <name evidence="2" type="ORF">PECAL_2P28710</name>
</gene>
<protein>
    <submittedName>
        <fullName evidence="2">Uncharacterized protein</fullName>
    </submittedName>
</protein>
<organism evidence="2 3">
    <name type="scientific">Pelagomonas calceolata</name>
    <dbReference type="NCBI Taxonomy" id="35677"/>
    <lineage>
        <taxon>Eukaryota</taxon>
        <taxon>Sar</taxon>
        <taxon>Stramenopiles</taxon>
        <taxon>Ochrophyta</taxon>
        <taxon>Pelagophyceae</taxon>
        <taxon>Pelagomonadales</taxon>
        <taxon>Pelagomonadaceae</taxon>
        <taxon>Pelagomonas</taxon>
    </lineage>
</organism>
<proteinExistence type="predicted"/>
<sequence>AAPLPRQARGGRRRDGDGALLREARLPRSREVRARRVPGSLVVGRELRAGELVSTSKVVDHNSGAAQPAPPPPYHADVERRADLADVRHAAERVRGNGRRRRRAAASTKTPRAAHAAHGVAVPVVEHAPARAARVRAARPVFITWFAFCAEDARAARRGALYGLLDGLVDLAGRASSCIDGARGARPSYLIGGRADAGRVEVIMAPCTADACLADAGDLALGADAGDHDAAICARRRRATAVCPLLEGACKFLRLASASARNGLCRQVVALRFVCARSRERSGLTRGAARRCPGWDA</sequence>
<name>A0A8J2WIC7_9STRA</name>
<accession>A0A8J2WIC7</accession>
<feature type="compositionally biased region" description="Low complexity" evidence="1">
    <location>
        <begin position="105"/>
        <end position="117"/>
    </location>
</feature>
<reference evidence="2" key="1">
    <citation type="submission" date="2021-11" db="EMBL/GenBank/DDBJ databases">
        <authorList>
            <consortium name="Genoscope - CEA"/>
            <person name="William W."/>
        </authorList>
    </citation>
    <scope>NUCLEOTIDE SEQUENCE</scope>
</reference>
<feature type="region of interest" description="Disordered" evidence="1">
    <location>
        <begin position="1"/>
        <end position="22"/>
    </location>
</feature>
<comment type="caution">
    <text evidence="2">The sequence shown here is derived from an EMBL/GenBank/DDBJ whole genome shotgun (WGS) entry which is preliminary data.</text>
</comment>